<comment type="subcellular location">
    <subcellularLocation>
        <location evidence="1">Cell membrane</location>
        <topology evidence="1">Multi-pass membrane protein</topology>
    </subcellularLocation>
</comment>
<dbReference type="EMBL" id="JAGGLG010000002">
    <property type="protein sequence ID" value="MBP2016964.1"/>
    <property type="molecule type" value="Genomic_DNA"/>
</dbReference>
<evidence type="ECO:0000256" key="7">
    <source>
        <dbReference type="SAM" id="Phobius"/>
    </source>
</evidence>
<gene>
    <name evidence="9" type="ORF">J2Z79_000338</name>
</gene>
<keyword evidence="6 7" id="KW-0472">Membrane</keyword>
<sequence>MPGRVHELDVLRAVSAIAVVLIHVTAAPMAALPVDAPSFLATSLINQWSRFSIPAFVLITGVVLFHTYGPQRADGGAQAAFDTRRYLYRRFQAIGVPYLVWTALYLLFRAPIEGSWAQLPATFVLATFQGTAMYQLYYIVLVFQFYLLFPLVRGLGRSRALGWIVAGALLLQGVLMWDTFYGLFTNQVTNPWLVGLLRFRDRLFPWWIGYFAVGVWTAANLRRVLTACRRLLWPLTGLAAALLAWMMVEYMGLMANGASVGFAASGFRPTAYLYSLVASFALLGFGGWVTEQDNPVSRLLLALGNHSFGIFLVHPLVLEVLLRLLRPLSLSPAPYLLLVSAAVLTGSYWLSRAIAALPFGHWIVGRTR</sequence>
<evidence type="ECO:0000256" key="1">
    <source>
        <dbReference type="ARBA" id="ARBA00004651"/>
    </source>
</evidence>
<feature type="transmembrane region" description="Helical" evidence="7">
    <location>
        <begin position="231"/>
        <end position="251"/>
    </location>
</feature>
<dbReference type="PANTHER" id="PTHR40074:SF2">
    <property type="entry name" value="O-ACETYLTRANSFERASE WECH"/>
    <property type="match status" value="1"/>
</dbReference>
<name>A0ABS4JN60_9FIRM</name>
<evidence type="ECO:0000256" key="6">
    <source>
        <dbReference type="ARBA" id="ARBA00023136"/>
    </source>
</evidence>
<comment type="similarity">
    <text evidence="2">Belongs to the acyltransferase 3 family.</text>
</comment>
<feature type="transmembrane region" description="Helical" evidence="7">
    <location>
        <begin position="271"/>
        <end position="290"/>
    </location>
</feature>
<feature type="transmembrane region" description="Helical" evidence="7">
    <location>
        <begin position="91"/>
        <end position="112"/>
    </location>
</feature>
<evidence type="ECO:0000259" key="8">
    <source>
        <dbReference type="Pfam" id="PF01757"/>
    </source>
</evidence>
<evidence type="ECO:0000256" key="5">
    <source>
        <dbReference type="ARBA" id="ARBA00022989"/>
    </source>
</evidence>
<evidence type="ECO:0000313" key="10">
    <source>
        <dbReference type="Proteomes" id="UP001519289"/>
    </source>
</evidence>
<dbReference type="Pfam" id="PF01757">
    <property type="entry name" value="Acyl_transf_3"/>
    <property type="match status" value="1"/>
</dbReference>
<evidence type="ECO:0000256" key="4">
    <source>
        <dbReference type="ARBA" id="ARBA00022692"/>
    </source>
</evidence>
<dbReference type="InterPro" id="IPR002656">
    <property type="entry name" value="Acyl_transf_3_dom"/>
</dbReference>
<dbReference type="PANTHER" id="PTHR40074">
    <property type="entry name" value="O-ACETYLTRANSFERASE WECH"/>
    <property type="match status" value="1"/>
</dbReference>
<dbReference type="Proteomes" id="UP001519289">
    <property type="component" value="Unassembled WGS sequence"/>
</dbReference>
<feature type="transmembrane region" description="Helical" evidence="7">
    <location>
        <begin position="132"/>
        <end position="149"/>
    </location>
</feature>
<accession>A0ABS4JN60</accession>
<feature type="domain" description="Acyltransferase 3" evidence="8">
    <location>
        <begin position="6"/>
        <end position="352"/>
    </location>
</feature>
<feature type="transmembrane region" description="Helical" evidence="7">
    <location>
        <begin position="12"/>
        <end position="31"/>
    </location>
</feature>
<feature type="transmembrane region" description="Helical" evidence="7">
    <location>
        <begin position="337"/>
        <end position="364"/>
    </location>
</feature>
<reference evidence="9 10" key="1">
    <citation type="submission" date="2021-03" db="EMBL/GenBank/DDBJ databases">
        <title>Genomic Encyclopedia of Type Strains, Phase IV (KMG-IV): sequencing the most valuable type-strain genomes for metagenomic binning, comparative biology and taxonomic classification.</title>
        <authorList>
            <person name="Goeker M."/>
        </authorList>
    </citation>
    <scope>NUCLEOTIDE SEQUENCE [LARGE SCALE GENOMIC DNA]</scope>
    <source>
        <strain evidence="9 10">DSM 27138</strain>
    </source>
</reference>
<feature type="transmembrane region" description="Helical" evidence="7">
    <location>
        <begin position="161"/>
        <end position="183"/>
    </location>
</feature>
<proteinExistence type="inferred from homology"/>
<evidence type="ECO:0000313" key="9">
    <source>
        <dbReference type="EMBL" id="MBP2016964.1"/>
    </source>
</evidence>
<keyword evidence="4 7" id="KW-0812">Transmembrane</keyword>
<keyword evidence="5 7" id="KW-1133">Transmembrane helix</keyword>
<comment type="caution">
    <text evidence="9">The sequence shown here is derived from an EMBL/GenBank/DDBJ whole genome shotgun (WGS) entry which is preliminary data.</text>
</comment>
<feature type="transmembrane region" description="Helical" evidence="7">
    <location>
        <begin position="203"/>
        <end position="219"/>
    </location>
</feature>
<evidence type="ECO:0000256" key="2">
    <source>
        <dbReference type="ARBA" id="ARBA00007400"/>
    </source>
</evidence>
<keyword evidence="3" id="KW-1003">Cell membrane</keyword>
<evidence type="ECO:0000256" key="3">
    <source>
        <dbReference type="ARBA" id="ARBA00022475"/>
    </source>
</evidence>
<dbReference type="RefSeq" id="WP_209465120.1">
    <property type="nucleotide sequence ID" value="NZ_JAGGLG010000002.1"/>
</dbReference>
<organism evidence="9 10">
    <name type="scientific">Symbiobacterium terraclitae</name>
    <dbReference type="NCBI Taxonomy" id="557451"/>
    <lineage>
        <taxon>Bacteria</taxon>
        <taxon>Bacillati</taxon>
        <taxon>Bacillota</taxon>
        <taxon>Clostridia</taxon>
        <taxon>Eubacteriales</taxon>
        <taxon>Symbiobacteriaceae</taxon>
        <taxon>Symbiobacterium</taxon>
    </lineage>
</organism>
<protein>
    <submittedName>
        <fullName evidence="9">Surface polysaccharide O-acyltransferase-like enzyme</fullName>
    </submittedName>
</protein>
<feature type="transmembrane region" description="Helical" evidence="7">
    <location>
        <begin position="51"/>
        <end position="70"/>
    </location>
</feature>
<keyword evidence="10" id="KW-1185">Reference proteome</keyword>
<feature type="transmembrane region" description="Helical" evidence="7">
    <location>
        <begin position="299"/>
        <end position="317"/>
    </location>
</feature>